<dbReference type="Pfam" id="PF03466">
    <property type="entry name" value="LysR_substrate"/>
    <property type="match status" value="1"/>
</dbReference>
<keyword evidence="2" id="KW-0805">Transcription regulation</keyword>
<dbReference type="EMBL" id="DXEU01000022">
    <property type="protein sequence ID" value="HIX51391.1"/>
    <property type="molecule type" value="Genomic_DNA"/>
</dbReference>
<accession>A0A9D1W2P4</accession>
<gene>
    <name evidence="6" type="ORF">IAA28_01145</name>
</gene>
<comment type="similarity">
    <text evidence="1">Belongs to the LysR transcriptional regulatory family.</text>
</comment>
<dbReference type="Gene3D" id="1.10.10.10">
    <property type="entry name" value="Winged helix-like DNA-binding domain superfamily/Winged helix DNA-binding domain"/>
    <property type="match status" value="1"/>
</dbReference>
<evidence type="ECO:0000256" key="2">
    <source>
        <dbReference type="ARBA" id="ARBA00023015"/>
    </source>
</evidence>
<dbReference type="PANTHER" id="PTHR30346">
    <property type="entry name" value="TRANSCRIPTIONAL DUAL REGULATOR HCAR-RELATED"/>
    <property type="match status" value="1"/>
</dbReference>
<feature type="domain" description="HTH lysR-type" evidence="5">
    <location>
        <begin position="1"/>
        <end position="58"/>
    </location>
</feature>
<dbReference type="SUPFAM" id="SSF46785">
    <property type="entry name" value="Winged helix' DNA-binding domain"/>
    <property type="match status" value="1"/>
</dbReference>
<name>A0A9D1W2P4_9FIRM</name>
<proteinExistence type="inferred from homology"/>
<dbReference type="SUPFAM" id="SSF53850">
    <property type="entry name" value="Periplasmic binding protein-like II"/>
    <property type="match status" value="1"/>
</dbReference>
<organism evidence="6 7">
    <name type="scientific">Candidatus Lachnoclostridium stercoripullorum</name>
    <dbReference type="NCBI Taxonomy" id="2838635"/>
    <lineage>
        <taxon>Bacteria</taxon>
        <taxon>Bacillati</taxon>
        <taxon>Bacillota</taxon>
        <taxon>Clostridia</taxon>
        <taxon>Lachnospirales</taxon>
        <taxon>Lachnospiraceae</taxon>
    </lineage>
</organism>
<evidence type="ECO:0000256" key="3">
    <source>
        <dbReference type="ARBA" id="ARBA00023125"/>
    </source>
</evidence>
<comment type="caution">
    <text evidence="6">The sequence shown here is derived from an EMBL/GenBank/DDBJ whole genome shotgun (WGS) entry which is preliminary data.</text>
</comment>
<dbReference type="InterPro" id="IPR005119">
    <property type="entry name" value="LysR_subst-bd"/>
</dbReference>
<dbReference type="InterPro" id="IPR000847">
    <property type="entry name" value="LysR_HTH_N"/>
</dbReference>
<dbReference type="Proteomes" id="UP000886780">
    <property type="component" value="Unassembled WGS sequence"/>
</dbReference>
<dbReference type="PRINTS" id="PR00039">
    <property type="entry name" value="HTHLYSR"/>
</dbReference>
<keyword evidence="4" id="KW-0804">Transcription</keyword>
<reference evidence="6" key="1">
    <citation type="journal article" date="2021" name="PeerJ">
        <title>Extensive microbial diversity within the chicken gut microbiome revealed by metagenomics and culture.</title>
        <authorList>
            <person name="Gilroy R."/>
            <person name="Ravi A."/>
            <person name="Getino M."/>
            <person name="Pursley I."/>
            <person name="Horton D.L."/>
            <person name="Alikhan N.F."/>
            <person name="Baker D."/>
            <person name="Gharbi K."/>
            <person name="Hall N."/>
            <person name="Watson M."/>
            <person name="Adriaenssens E.M."/>
            <person name="Foster-Nyarko E."/>
            <person name="Jarju S."/>
            <person name="Secka A."/>
            <person name="Antonio M."/>
            <person name="Oren A."/>
            <person name="Chaudhuri R.R."/>
            <person name="La Ragione R."/>
            <person name="Hildebrand F."/>
            <person name="Pallen M.J."/>
        </authorList>
    </citation>
    <scope>NUCLEOTIDE SEQUENCE</scope>
    <source>
        <strain evidence="6">ChiGjej4B4-12881</strain>
    </source>
</reference>
<keyword evidence="3" id="KW-0238">DNA-binding</keyword>
<evidence type="ECO:0000313" key="7">
    <source>
        <dbReference type="Proteomes" id="UP000886780"/>
    </source>
</evidence>
<reference evidence="6" key="2">
    <citation type="submission" date="2021-04" db="EMBL/GenBank/DDBJ databases">
        <authorList>
            <person name="Gilroy R."/>
        </authorList>
    </citation>
    <scope>NUCLEOTIDE SEQUENCE</scope>
    <source>
        <strain evidence="6">ChiGjej4B4-12881</strain>
    </source>
</reference>
<dbReference type="InterPro" id="IPR036390">
    <property type="entry name" value="WH_DNA-bd_sf"/>
</dbReference>
<protein>
    <submittedName>
        <fullName evidence="6">LysR family transcriptional regulator</fullName>
    </submittedName>
</protein>
<sequence>MNTKHLSYISAIAEYGNLSAAARKLKISQPVLSRYLAKTEQELGLPLFCRLNQHYVLTQAGAIYLEGARKILDIQSETIHTFSRMTGSRLHRLSIGMTPHHGGRAMAYLYPQLIRQYPNLDLNIREAYSSEQLEALSKGEISLSLNFYMPELMPNVQVPVFGISSLLFALPAHHSMAKYGNTDFLHPAEMTKEQFLSITDIPFALYGPHTFSGQLIDQVFKHAGFSPVAVFHSDNVATISSMLASGLYAGFVLNMTNRKIPDMVYFRLSFLPSYYLAAGIFSKNHPSTEIERYAAYLHYQFLKQDSVYTPYTNEQMDSLIREFS</sequence>
<dbReference type="Gene3D" id="3.40.190.290">
    <property type="match status" value="1"/>
</dbReference>
<evidence type="ECO:0000256" key="1">
    <source>
        <dbReference type="ARBA" id="ARBA00009437"/>
    </source>
</evidence>
<dbReference type="PANTHER" id="PTHR30346:SF28">
    <property type="entry name" value="HTH-TYPE TRANSCRIPTIONAL REGULATOR CYNR"/>
    <property type="match status" value="1"/>
</dbReference>
<dbReference type="GO" id="GO:0003677">
    <property type="term" value="F:DNA binding"/>
    <property type="evidence" value="ECO:0007669"/>
    <property type="project" value="UniProtKB-KW"/>
</dbReference>
<dbReference type="AlphaFoldDB" id="A0A9D1W2P4"/>
<dbReference type="Pfam" id="PF00126">
    <property type="entry name" value="HTH_1"/>
    <property type="match status" value="1"/>
</dbReference>
<evidence type="ECO:0000313" key="6">
    <source>
        <dbReference type="EMBL" id="HIX51391.1"/>
    </source>
</evidence>
<dbReference type="CDD" id="cd05466">
    <property type="entry name" value="PBP2_LTTR_substrate"/>
    <property type="match status" value="1"/>
</dbReference>
<dbReference type="InterPro" id="IPR036388">
    <property type="entry name" value="WH-like_DNA-bd_sf"/>
</dbReference>
<dbReference type="GO" id="GO:0003700">
    <property type="term" value="F:DNA-binding transcription factor activity"/>
    <property type="evidence" value="ECO:0007669"/>
    <property type="project" value="InterPro"/>
</dbReference>
<dbReference type="PROSITE" id="PS50931">
    <property type="entry name" value="HTH_LYSR"/>
    <property type="match status" value="1"/>
</dbReference>
<evidence type="ECO:0000256" key="4">
    <source>
        <dbReference type="ARBA" id="ARBA00023163"/>
    </source>
</evidence>
<evidence type="ECO:0000259" key="5">
    <source>
        <dbReference type="PROSITE" id="PS50931"/>
    </source>
</evidence>
<dbReference type="GO" id="GO:0032993">
    <property type="term" value="C:protein-DNA complex"/>
    <property type="evidence" value="ECO:0007669"/>
    <property type="project" value="TreeGrafter"/>
</dbReference>